<dbReference type="Proteomes" id="UP001283361">
    <property type="component" value="Unassembled WGS sequence"/>
</dbReference>
<keyword evidence="2" id="KW-1185">Reference proteome</keyword>
<sequence>MGNNSKNKNSVKTLQQRAIRQGTVTGAVVSSFTARGALWNRYESVDPMALYPLHDQRDESFVYYFSEVDKQEAEILDRLRDSHKPGVAF</sequence>
<comment type="caution">
    <text evidence="1">The sequence shown here is derived from an EMBL/GenBank/DDBJ whole genome shotgun (WGS) entry which is preliminary data.</text>
</comment>
<organism evidence="1 2">
    <name type="scientific">Elysia crispata</name>
    <name type="common">lettuce slug</name>
    <dbReference type="NCBI Taxonomy" id="231223"/>
    <lineage>
        <taxon>Eukaryota</taxon>
        <taxon>Metazoa</taxon>
        <taxon>Spiralia</taxon>
        <taxon>Lophotrochozoa</taxon>
        <taxon>Mollusca</taxon>
        <taxon>Gastropoda</taxon>
        <taxon>Heterobranchia</taxon>
        <taxon>Euthyneura</taxon>
        <taxon>Panpulmonata</taxon>
        <taxon>Sacoglossa</taxon>
        <taxon>Placobranchoidea</taxon>
        <taxon>Plakobranchidae</taxon>
        <taxon>Elysia</taxon>
    </lineage>
</organism>
<evidence type="ECO:0000313" key="2">
    <source>
        <dbReference type="Proteomes" id="UP001283361"/>
    </source>
</evidence>
<protein>
    <submittedName>
        <fullName evidence="1">Uncharacterized protein</fullName>
    </submittedName>
</protein>
<gene>
    <name evidence="1" type="ORF">RRG08_052013</name>
</gene>
<name>A0AAE0ZCV9_9GAST</name>
<reference evidence="1" key="1">
    <citation type="journal article" date="2023" name="G3 (Bethesda)">
        <title>A reference genome for the long-term kleptoplast-retaining sea slug Elysia crispata morphotype clarki.</title>
        <authorList>
            <person name="Eastman K.E."/>
            <person name="Pendleton A.L."/>
            <person name="Shaikh M.A."/>
            <person name="Suttiyut T."/>
            <person name="Ogas R."/>
            <person name="Tomko P."/>
            <person name="Gavelis G."/>
            <person name="Widhalm J.R."/>
            <person name="Wisecaver J.H."/>
        </authorList>
    </citation>
    <scope>NUCLEOTIDE SEQUENCE</scope>
    <source>
        <strain evidence="1">ECLA1</strain>
    </source>
</reference>
<accession>A0AAE0ZCV9</accession>
<proteinExistence type="predicted"/>
<dbReference type="EMBL" id="JAWDGP010004193">
    <property type="protein sequence ID" value="KAK3766870.1"/>
    <property type="molecule type" value="Genomic_DNA"/>
</dbReference>
<dbReference type="AlphaFoldDB" id="A0AAE0ZCV9"/>
<evidence type="ECO:0000313" key="1">
    <source>
        <dbReference type="EMBL" id="KAK3766870.1"/>
    </source>
</evidence>